<dbReference type="AlphaFoldDB" id="A0A261ETK3"/>
<sequence length="210" mass="23959">MRIPEAYRHITYFGRVGSAESNSGQSVVRAMKSVPTVEGLPDEYVALDTETTGLRAGRDRIIEIGAVKVRDRRVVDSFSSLVNPGMVLSSTIVELTGIDDEMLAGEDHISQILPSFFQWLGGMAIVGHNLNFDLRFLQAEAELLGQKVPRVSTYDTMYMSRRLFPQHRHHRLADLIQRFDIDDIEEHRALSDAEQTHQCFEWMRSYMMQV</sequence>
<reference evidence="5 6" key="1">
    <citation type="journal article" date="2017" name="BMC Genomics">
        <title>Comparative genomic and phylogenomic analyses of the Bifidobacteriaceae family.</title>
        <authorList>
            <person name="Lugli G.A."/>
            <person name="Milani C."/>
            <person name="Turroni F."/>
            <person name="Duranti S."/>
            <person name="Mancabelli L."/>
            <person name="Mangifesta M."/>
            <person name="Ferrario C."/>
            <person name="Modesto M."/>
            <person name="Mattarelli P."/>
            <person name="Jiri K."/>
            <person name="van Sinderen D."/>
            <person name="Ventura M."/>
        </authorList>
    </citation>
    <scope>NUCLEOTIDE SEQUENCE [LARGE SCALE GENOMIC DNA]</scope>
    <source>
        <strain evidence="5 6">DSM 22924</strain>
    </source>
</reference>
<dbReference type="Proteomes" id="UP000216004">
    <property type="component" value="Unassembled WGS sequence"/>
</dbReference>
<dbReference type="GO" id="GO:0003677">
    <property type="term" value="F:DNA binding"/>
    <property type="evidence" value="ECO:0007669"/>
    <property type="project" value="InterPro"/>
</dbReference>
<dbReference type="GO" id="GO:0008408">
    <property type="term" value="F:3'-5' exonuclease activity"/>
    <property type="evidence" value="ECO:0007669"/>
    <property type="project" value="TreeGrafter"/>
</dbReference>
<evidence type="ECO:0000256" key="3">
    <source>
        <dbReference type="ARBA" id="ARBA00022839"/>
    </source>
</evidence>
<organism evidence="5 6">
    <name type="scientific">Bombiscardovia coagulans</name>
    <dbReference type="NCBI Taxonomy" id="686666"/>
    <lineage>
        <taxon>Bacteria</taxon>
        <taxon>Bacillati</taxon>
        <taxon>Actinomycetota</taxon>
        <taxon>Actinomycetes</taxon>
        <taxon>Bifidobacteriales</taxon>
        <taxon>Bifidobacteriaceae</taxon>
        <taxon>Bombiscardovia</taxon>
    </lineage>
</organism>
<keyword evidence="3 5" id="KW-0269">Exonuclease</keyword>
<comment type="caution">
    <text evidence="5">The sequence shown here is derived from an EMBL/GenBank/DDBJ whole genome shotgun (WGS) entry which is preliminary data.</text>
</comment>
<dbReference type="SMART" id="SM00479">
    <property type="entry name" value="EXOIII"/>
    <property type="match status" value="1"/>
</dbReference>
<dbReference type="InterPro" id="IPR006054">
    <property type="entry name" value="DnaQ"/>
</dbReference>
<dbReference type="NCBIfam" id="TIGR00573">
    <property type="entry name" value="dnaq"/>
    <property type="match status" value="1"/>
</dbReference>
<keyword evidence="2" id="KW-0378">Hydrolase</keyword>
<dbReference type="RefSeq" id="WP_244568721.1">
    <property type="nucleotide sequence ID" value="NZ_MWWS01000004.1"/>
</dbReference>
<dbReference type="PANTHER" id="PTHR30231">
    <property type="entry name" value="DNA POLYMERASE III SUBUNIT EPSILON"/>
    <property type="match status" value="1"/>
</dbReference>
<evidence type="ECO:0000256" key="1">
    <source>
        <dbReference type="ARBA" id="ARBA00022722"/>
    </source>
</evidence>
<dbReference type="InterPro" id="IPR036397">
    <property type="entry name" value="RNaseH_sf"/>
</dbReference>
<accession>A0A261ETK3</accession>
<dbReference type="Pfam" id="PF00929">
    <property type="entry name" value="RNase_T"/>
    <property type="match status" value="1"/>
</dbReference>
<evidence type="ECO:0000259" key="4">
    <source>
        <dbReference type="SMART" id="SM00479"/>
    </source>
</evidence>
<dbReference type="EMBL" id="MWWS01000004">
    <property type="protein sequence ID" value="OZG50194.1"/>
    <property type="molecule type" value="Genomic_DNA"/>
</dbReference>
<protein>
    <submittedName>
        <fullName evidence="5">Exonuclease</fullName>
    </submittedName>
</protein>
<dbReference type="PANTHER" id="PTHR30231:SF4">
    <property type="entry name" value="PROTEIN NEN2"/>
    <property type="match status" value="1"/>
</dbReference>
<proteinExistence type="predicted"/>
<evidence type="ECO:0000313" key="6">
    <source>
        <dbReference type="Proteomes" id="UP000216004"/>
    </source>
</evidence>
<evidence type="ECO:0000256" key="2">
    <source>
        <dbReference type="ARBA" id="ARBA00022801"/>
    </source>
</evidence>
<dbReference type="Gene3D" id="3.30.420.10">
    <property type="entry name" value="Ribonuclease H-like superfamily/Ribonuclease H"/>
    <property type="match status" value="1"/>
</dbReference>
<name>A0A261ETK3_9BIFI</name>
<dbReference type="GO" id="GO:0005829">
    <property type="term" value="C:cytosol"/>
    <property type="evidence" value="ECO:0007669"/>
    <property type="project" value="TreeGrafter"/>
</dbReference>
<dbReference type="CDD" id="cd06127">
    <property type="entry name" value="DEDDh"/>
    <property type="match status" value="1"/>
</dbReference>
<gene>
    <name evidence="5" type="ORF">BOCO_0711</name>
</gene>
<feature type="domain" description="Exonuclease" evidence="4">
    <location>
        <begin position="43"/>
        <end position="209"/>
    </location>
</feature>
<evidence type="ECO:0000313" key="5">
    <source>
        <dbReference type="EMBL" id="OZG50194.1"/>
    </source>
</evidence>
<keyword evidence="1" id="KW-0540">Nuclease</keyword>
<dbReference type="InterPro" id="IPR012337">
    <property type="entry name" value="RNaseH-like_sf"/>
</dbReference>
<dbReference type="GO" id="GO:0003887">
    <property type="term" value="F:DNA-directed DNA polymerase activity"/>
    <property type="evidence" value="ECO:0007669"/>
    <property type="project" value="InterPro"/>
</dbReference>
<dbReference type="FunFam" id="3.30.420.10:FF:000045">
    <property type="entry name" value="3'-5' exonuclease DinG"/>
    <property type="match status" value="1"/>
</dbReference>
<dbReference type="SUPFAM" id="SSF53098">
    <property type="entry name" value="Ribonuclease H-like"/>
    <property type="match status" value="1"/>
</dbReference>
<dbReference type="InterPro" id="IPR013520">
    <property type="entry name" value="Ribonucl_H"/>
</dbReference>
<dbReference type="GO" id="GO:0006260">
    <property type="term" value="P:DNA replication"/>
    <property type="evidence" value="ECO:0007669"/>
    <property type="project" value="InterPro"/>
</dbReference>
<keyword evidence="6" id="KW-1185">Reference proteome</keyword>